<evidence type="ECO:0000313" key="2">
    <source>
        <dbReference type="Proteomes" id="UP000630887"/>
    </source>
</evidence>
<proteinExistence type="predicted"/>
<evidence type="ECO:0000313" key="1">
    <source>
        <dbReference type="EMBL" id="GIG08228.1"/>
    </source>
</evidence>
<dbReference type="Proteomes" id="UP000630887">
    <property type="component" value="Unassembled WGS sequence"/>
</dbReference>
<gene>
    <name evidence="1" type="ORF">Cco03nite_49280</name>
</gene>
<organism evidence="1 2">
    <name type="scientific">Catellatospora coxensis</name>
    <dbReference type="NCBI Taxonomy" id="310354"/>
    <lineage>
        <taxon>Bacteria</taxon>
        <taxon>Bacillati</taxon>
        <taxon>Actinomycetota</taxon>
        <taxon>Actinomycetes</taxon>
        <taxon>Micromonosporales</taxon>
        <taxon>Micromonosporaceae</taxon>
        <taxon>Catellatospora</taxon>
    </lineage>
</organism>
<comment type="caution">
    <text evidence="1">The sequence shown here is derived from an EMBL/GenBank/DDBJ whole genome shotgun (WGS) entry which is preliminary data.</text>
</comment>
<accession>A0A8J3KTB3</accession>
<reference evidence="1 2" key="1">
    <citation type="submission" date="2021-01" db="EMBL/GenBank/DDBJ databases">
        <title>Whole genome shotgun sequence of Catellatospora coxensis NBRC 107359.</title>
        <authorList>
            <person name="Komaki H."/>
            <person name="Tamura T."/>
        </authorList>
    </citation>
    <scope>NUCLEOTIDE SEQUENCE [LARGE SCALE GENOMIC DNA]</scope>
    <source>
        <strain evidence="1 2">NBRC 107359</strain>
    </source>
</reference>
<name>A0A8J3KTB3_9ACTN</name>
<dbReference type="AlphaFoldDB" id="A0A8J3KTB3"/>
<keyword evidence="2" id="KW-1185">Reference proteome</keyword>
<dbReference type="EMBL" id="BONI01000044">
    <property type="protein sequence ID" value="GIG08228.1"/>
    <property type="molecule type" value="Genomic_DNA"/>
</dbReference>
<protein>
    <submittedName>
        <fullName evidence="1">Uncharacterized protein</fullName>
    </submittedName>
</protein>
<sequence length="94" mass="10322">MGDRHTVALLGERLRDRQADTAVAAGDEDGTRHGHSFAIRLFRLSLGRRAEGGRYGAVTKSDYNLCGIPTDCSVRVDTETLPVRLMRITIAHTV</sequence>